<accession>A0A1H0B5Q0</accession>
<keyword evidence="1" id="KW-0472">Membrane</keyword>
<dbReference type="FunFam" id="2.70.70.10:FF:000006">
    <property type="entry name" value="M23 family peptidase"/>
    <property type="match status" value="1"/>
</dbReference>
<keyword evidence="1" id="KW-0812">Transmembrane</keyword>
<dbReference type="Proteomes" id="UP000199602">
    <property type="component" value="Unassembled WGS sequence"/>
</dbReference>
<dbReference type="SUPFAM" id="SSF51261">
    <property type="entry name" value="Duplicated hybrid motif"/>
    <property type="match status" value="1"/>
</dbReference>
<evidence type="ECO:0000313" key="4">
    <source>
        <dbReference type="Proteomes" id="UP000199602"/>
    </source>
</evidence>
<proteinExistence type="predicted"/>
<dbReference type="Pfam" id="PF01551">
    <property type="entry name" value="Peptidase_M23"/>
    <property type="match status" value="1"/>
</dbReference>
<reference evidence="3 4" key="1">
    <citation type="submission" date="2016-10" db="EMBL/GenBank/DDBJ databases">
        <authorList>
            <person name="de Groot N.N."/>
        </authorList>
    </citation>
    <scope>NUCLEOTIDE SEQUENCE [LARGE SCALE GENOMIC DNA]</scope>
    <source>
        <strain evidence="3 4">DSM 15269</strain>
    </source>
</reference>
<dbReference type="AlphaFoldDB" id="A0A1H0B5Q0"/>
<gene>
    <name evidence="3" type="ORF">SAMN04488516_10247</name>
</gene>
<dbReference type="OrthoDB" id="9815245at2"/>
<keyword evidence="4" id="KW-1185">Reference proteome</keyword>
<dbReference type="InterPro" id="IPR016047">
    <property type="entry name" value="M23ase_b-sheet_dom"/>
</dbReference>
<dbReference type="CDD" id="cd12797">
    <property type="entry name" value="M23_peptidase"/>
    <property type="match status" value="1"/>
</dbReference>
<dbReference type="PANTHER" id="PTHR21666">
    <property type="entry name" value="PEPTIDASE-RELATED"/>
    <property type="match status" value="1"/>
</dbReference>
<name>A0A1H0B5Q0_9BACT</name>
<dbReference type="InterPro" id="IPR050570">
    <property type="entry name" value="Cell_wall_metabolism_enzyme"/>
</dbReference>
<dbReference type="InterPro" id="IPR011055">
    <property type="entry name" value="Dup_hybrid_motif"/>
</dbReference>
<evidence type="ECO:0000259" key="2">
    <source>
        <dbReference type="Pfam" id="PF01551"/>
    </source>
</evidence>
<sequence length="300" mass="33843">MLTQKYEILIFKDKKGLSKKITLKGWMLYLFIFLFVGITGVNIYFGYRAINYTNLQNLYHKTAAKLEKQNSQLLSFAKKIKQLESNVAKMSELDRKLRVMMNLEGSTNLLEAIGGTPENSFTFDFIPSYRQEALARKMHNFLEQLTTQTKLEKVRQEQLIELLKNKQAILASTPSIWPTQGWISSGFGYRISPFTGQREFHKGLDISGPVGTPIIAPADGVVVFYGVNGGYGLSLLIDHGNGITTRYAHLQKAVVKKGERVKRGEIIAYMGNSGRSTGPHLHYEVRINGVPVNPLHYILN</sequence>
<dbReference type="PANTHER" id="PTHR21666:SF270">
    <property type="entry name" value="MUREIN HYDROLASE ACTIVATOR ENVC"/>
    <property type="match status" value="1"/>
</dbReference>
<dbReference type="STRING" id="206665.SAMN04488516_10247"/>
<feature type="domain" description="M23ase beta-sheet core" evidence="2">
    <location>
        <begin position="200"/>
        <end position="294"/>
    </location>
</feature>
<feature type="transmembrane region" description="Helical" evidence="1">
    <location>
        <begin position="21"/>
        <end position="47"/>
    </location>
</feature>
<protein>
    <submittedName>
        <fullName evidence="3">Peptidase family M23</fullName>
    </submittedName>
</protein>
<evidence type="ECO:0000256" key="1">
    <source>
        <dbReference type="SAM" id="Phobius"/>
    </source>
</evidence>
<keyword evidence="1" id="KW-1133">Transmembrane helix</keyword>
<dbReference type="Gene3D" id="2.70.70.10">
    <property type="entry name" value="Glucose Permease (Domain IIA)"/>
    <property type="match status" value="1"/>
</dbReference>
<dbReference type="GO" id="GO:0004222">
    <property type="term" value="F:metalloendopeptidase activity"/>
    <property type="evidence" value="ECO:0007669"/>
    <property type="project" value="TreeGrafter"/>
</dbReference>
<dbReference type="EMBL" id="FNIN01000002">
    <property type="protein sequence ID" value="SDN40954.1"/>
    <property type="molecule type" value="Genomic_DNA"/>
</dbReference>
<evidence type="ECO:0000313" key="3">
    <source>
        <dbReference type="EMBL" id="SDN40954.1"/>
    </source>
</evidence>
<organism evidence="3 4">
    <name type="scientific">Desulfonauticus submarinus</name>
    <dbReference type="NCBI Taxonomy" id="206665"/>
    <lineage>
        <taxon>Bacteria</taxon>
        <taxon>Pseudomonadati</taxon>
        <taxon>Thermodesulfobacteriota</taxon>
        <taxon>Desulfovibrionia</taxon>
        <taxon>Desulfovibrionales</taxon>
        <taxon>Desulfonauticaceae</taxon>
        <taxon>Desulfonauticus</taxon>
    </lineage>
</organism>